<accession>A0A2K9GZJ7</accession>
<dbReference type="EMBL" id="CP054003">
    <property type="protein sequence ID" value="QKH83098.1"/>
    <property type="molecule type" value="Genomic_DNA"/>
</dbReference>
<dbReference type="AlphaFoldDB" id="A0A2K9GZJ7"/>
<evidence type="ECO:0000313" key="1">
    <source>
        <dbReference type="EMBL" id="QKH83098.1"/>
    </source>
</evidence>
<organism evidence="2 3">
    <name type="scientific">Bacteroides fragilis</name>
    <dbReference type="NCBI Taxonomy" id="817"/>
    <lineage>
        <taxon>Bacteria</taxon>
        <taxon>Pseudomonadati</taxon>
        <taxon>Bacteroidota</taxon>
        <taxon>Bacteroidia</taxon>
        <taxon>Bacteroidales</taxon>
        <taxon>Bacteroidaceae</taxon>
        <taxon>Bacteroides</taxon>
    </lineage>
</organism>
<dbReference type="Proteomes" id="UP000501467">
    <property type="component" value="Chromosome"/>
</dbReference>
<dbReference type="EMBL" id="QSDG01000022">
    <property type="protein sequence ID" value="RGY65597.1"/>
    <property type="molecule type" value="Genomic_DNA"/>
</dbReference>
<gene>
    <name evidence="2" type="ORF">DXA27_19410</name>
    <name evidence="1" type="ORF">FOC69_01470</name>
</gene>
<reference evidence="2 3" key="1">
    <citation type="submission" date="2018-08" db="EMBL/GenBank/DDBJ databases">
        <title>A genome reference for cultivated species of the human gut microbiota.</title>
        <authorList>
            <person name="Zou Y."/>
            <person name="Xue W."/>
            <person name="Luo G."/>
        </authorList>
    </citation>
    <scope>NUCLEOTIDE SEQUENCE [LARGE SCALE GENOMIC DNA]</scope>
    <source>
        <strain evidence="2 3">OF01-1</strain>
    </source>
</reference>
<evidence type="ECO:0000313" key="4">
    <source>
        <dbReference type="Proteomes" id="UP000501467"/>
    </source>
</evidence>
<evidence type="ECO:0000313" key="3">
    <source>
        <dbReference type="Proteomes" id="UP000284614"/>
    </source>
</evidence>
<reference evidence="1 4" key="2">
    <citation type="submission" date="2020-05" db="EMBL/GenBank/DDBJ databases">
        <title>FDA dAtabase for Regulatory Grade micrObial Sequences (FDA-ARGOS): Supporting development and validation of Infectious Disease Dx tests.</title>
        <authorList>
            <person name="Bojja K."/>
            <person name="Kessler A."/>
            <person name="Tallon L."/>
            <person name="Sadzewicz L."/>
            <person name="Zhao X."/>
            <person name="Vavikolanu K."/>
            <person name="Mehta A."/>
            <person name="Aluvathingal J."/>
            <person name="Nadendla S."/>
            <person name="Myers T."/>
            <person name="Yan Y."/>
            <person name="Sichtig H."/>
        </authorList>
    </citation>
    <scope>NUCLEOTIDE SEQUENCE [LARGE SCALE GENOMIC DNA]</scope>
    <source>
        <strain evidence="1 4">FDAARGOS_763</strain>
    </source>
</reference>
<proteinExistence type="predicted"/>
<name>A0A2K9GZJ7_BACFG</name>
<protein>
    <submittedName>
        <fullName evidence="2">Uncharacterized protein</fullName>
    </submittedName>
</protein>
<dbReference type="RefSeq" id="WP_005779860.1">
    <property type="nucleotide sequence ID" value="NZ_CP018937.1"/>
</dbReference>
<dbReference type="Proteomes" id="UP000284614">
    <property type="component" value="Unassembled WGS sequence"/>
</dbReference>
<evidence type="ECO:0000313" key="2">
    <source>
        <dbReference type="EMBL" id="RGY65597.1"/>
    </source>
</evidence>
<sequence>MTINRTLTTIANHICKRDMYISEQDMNLSQMYCDVICIGILIQSDYIAPADSAKGTSVTYTGWYRQDFRDFGNQKRYVDFPLDTNYRKDKEIETNGGNQLTVTSHSGSSRKFGGETNNKFITIMEFF</sequence>